<keyword evidence="5" id="KW-1185">Reference proteome</keyword>
<comment type="caution">
    <text evidence="4">The sequence shown here is derived from an EMBL/GenBank/DDBJ whole genome shotgun (WGS) entry which is preliminary data.</text>
</comment>
<feature type="domain" description="DNA-binding transcriptional repressor CapW C-terminal dimerisation" evidence="2">
    <location>
        <begin position="216"/>
        <end position="282"/>
    </location>
</feature>
<dbReference type="RefSeq" id="WP_066977311.1">
    <property type="nucleotide sequence ID" value="NZ_LUUI01000028.1"/>
</dbReference>
<dbReference type="AlphaFoldDB" id="A0A177NS89"/>
<dbReference type="InterPro" id="IPR051534">
    <property type="entry name" value="CBASS_pafABC_assoc_protein"/>
</dbReference>
<dbReference type="Pfam" id="PF26109">
    <property type="entry name" value="WHD_BrxR"/>
    <property type="match status" value="1"/>
</dbReference>
<dbReference type="InterPro" id="IPR016634">
    <property type="entry name" value="CapW-like"/>
</dbReference>
<dbReference type="PANTHER" id="PTHR34580:SF3">
    <property type="entry name" value="PROTEIN PAFB"/>
    <property type="match status" value="1"/>
</dbReference>
<proteinExistence type="predicted"/>
<dbReference type="InterPro" id="IPR026881">
    <property type="entry name" value="WYL_dom"/>
</dbReference>
<evidence type="ECO:0000259" key="3">
    <source>
        <dbReference type="Pfam" id="PF26109"/>
    </source>
</evidence>
<dbReference type="InterPro" id="IPR059019">
    <property type="entry name" value="WHD_CapW"/>
</dbReference>
<dbReference type="Pfam" id="PF26107">
    <property type="entry name" value="BrxR_CTD"/>
    <property type="match status" value="1"/>
</dbReference>
<gene>
    <name evidence="4" type="ORF">A1359_20370</name>
</gene>
<evidence type="ECO:0000313" key="5">
    <source>
        <dbReference type="Proteomes" id="UP000078476"/>
    </source>
</evidence>
<dbReference type="PROSITE" id="PS52050">
    <property type="entry name" value="WYL"/>
    <property type="match status" value="1"/>
</dbReference>
<evidence type="ECO:0000259" key="1">
    <source>
        <dbReference type="Pfam" id="PF13280"/>
    </source>
</evidence>
<dbReference type="Pfam" id="PF13280">
    <property type="entry name" value="WYL"/>
    <property type="match status" value="1"/>
</dbReference>
<accession>A0A177NS89</accession>
<dbReference type="OrthoDB" id="9807255at2"/>
<dbReference type="InterPro" id="IPR059020">
    <property type="entry name" value="CapW_CTD"/>
</dbReference>
<reference evidence="4 5" key="1">
    <citation type="submission" date="2016-03" db="EMBL/GenBank/DDBJ databases">
        <authorList>
            <person name="Ploux O."/>
        </authorList>
    </citation>
    <scope>NUCLEOTIDE SEQUENCE [LARGE SCALE GENOMIC DNA]</scope>
    <source>
        <strain evidence="4 5">R-45370</strain>
    </source>
</reference>
<dbReference type="STRING" id="980561.A1359_20370"/>
<evidence type="ECO:0000313" key="4">
    <source>
        <dbReference type="EMBL" id="OAI20845.1"/>
    </source>
</evidence>
<dbReference type="EMBL" id="LUUI01000028">
    <property type="protein sequence ID" value="OAI20845.1"/>
    <property type="molecule type" value="Genomic_DNA"/>
</dbReference>
<feature type="domain" description="DNA-binding transcriptional repressor CapW winged helix-turn-helix" evidence="3">
    <location>
        <begin position="14"/>
        <end position="95"/>
    </location>
</feature>
<dbReference type="Proteomes" id="UP000078476">
    <property type="component" value="Unassembled WGS sequence"/>
</dbReference>
<sequence>MISFNHPDIQLKWDIRQRLALLEATVMWEGRVTTGSLIQLFGISRGQASKDFSLYHQLAEGNLLYDLNQKAYFPSEHFVPIFMRGTAEEYLRLIEAGSCLGQSVVLPIIPTGVGVELFYPPARKLDFQVLRVIHQAIREKRQIKVHYQSLSSEPKWLTLEPHTLVFNGFRWHIRAYSHEHNDYRDFVLARFIAQPELAENATYFVEHDADWNCVETLVIAPHPELSPEQQVVIADDFGMTDGKLHLTVRRAMRLYVLRMLHLDESSLVPKIQQIVWLNREQVDIEAPVIIND</sequence>
<dbReference type="PIRSF" id="PIRSF015558">
    <property type="entry name" value="Txn_reg_DeoR_prd"/>
    <property type="match status" value="1"/>
</dbReference>
<dbReference type="PANTHER" id="PTHR34580">
    <property type="match status" value="1"/>
</dbReference>
<protein>
    <submittedName>
        <fullName evidence="4">Uncharacterized protein</fullName>
    </submittedName>
</protein>
<name>A0A177NS89_9GAMM</name>
<evidence type="ECO:0000259" key="2">
    <source>
        <dbReference type="Pfam" id="PF26107"/>
    </source>
</evidence>
<organism evidence="4 5">
    <name type="scientific">Methylomonas lenta</name>
    <dbReference type="NCBI Taxonomy" id="980561"/>
    <lineage>
        <taxon>Bacteria</taxon>
        <taxon>Pseudomonadati</taxon>
        <taxon>Pseudomonadota</taxon>
        <taxon>Gammaproteobacteria</taxon>
        <taxon>Methylococcales</taxon>
        <taxon>Methylococcaceae</taxon>
        <taxon>Methylomonas</taxon>
    </lineage>
</organism>
<feature type="domain" description="WYL" evidence="1">
    <location>
        <begin position="128"/>
        <end position="191"/>
    </location>
</feature>